<dbReference type="FunFam" id="3.40.50.300:FF:000032">
    <property type="entry name" value="Export ABC transporter ATP-binding protein"/>
    <property type="match status" value="1"/>
</dbReference>
<dbReference type="InterPro" id="IPR027417">
    <property type="entry name" value="P-loop_NTPase"/>
</dbReference>
<dbReference type="InterPro" id="IPR017911">
    <property type="entry name" value="MacB-like_ATP-bd"/>
</dbReference>
<evidence type="ECO:0000256" key="1">
    <source>
        <dbReference type="ARBA" id="ARBA00022448"/>
    </source>
</evidence>
<evidence type="ECO:0000259" key="4">
    <source>
        <dbReference type="PROSITE" id="PS50893"/>
    </source>
</evidence>
<dbReference type="CDD" id="cd03255">
    <property type="entry name" value="ABC_MJ0796_LolCDE_FtsE"/>
    <property type="match status" value="1"/>
</dbReference>
<evidence type="ECO:0000313" key="5">
    <source>
        <dbReference type="EMBL" id="MPN04046.1"/>
    </source>
</evidence>
<dbReference type="EMBL" id="VSSQ01049967">
    <property type="protein sequence ID" value="MPN04046.1"/>
    <property type="molecule type" value="Genomic_DNA"/>
</dbReference>
<dbReference type="PANTHER" id="PTHR24220">
    <property type="entry name" value="IMPORT ATP-BINDING PROTEIN"/>
    <property type="match status" value="1"/>
</dbReference>
<dbReference type="InterPro" id="IPR017871">
    <property type="entry name" value="ABC_transporter-like_CS"/>
</dbReference>
<evidence type="ECO:0000256" key="2">
    <source>
        <dbReference type="ARBA" id="ARBA00022741"/>
    </source>
</evidence>
<dbReference type="PROSITE" id="PS00211">
    <property type="entry name" value="ABC_TRANSPORTER_1"/>
    <property type="match status" value="1"/>
</dbReference>
<dbReference type="GO" id="GO:0005886">
    <property type="term" value="C:plasma membrane"/>
    <property type="evidence" value="ECO:0007669"/>
    <property type="project" value="TreeGrafter"/>
</dbReference>
<dbReference type="AlphaFoldDB" id="A0A645ERG2"/>
<feature type="domain" description="ABC transporter" evidence="4">
    <location>
        <begin position="7"/>
        <end position="234"/>
    </location>
</feature>
<dbReference type="InterPro" id="IPR015854">
    <property type="entry name" value="ABC_transpr_LolD-like"/>
</dbReference>
<gene>
    <name evidence="5" type="ORF">SDC9_151282</name>
</gene>
<protein>
    <submittedName>
        <fullName evidence="5">Putative ABC transporter ATP-binding protein</fullName>
    </submittedName>
</protein>
<dbReference type="SUPFAM" id="SSF52540">
    <property type="entry name" value="P-loop containing nucleoside triphosphate hydrolases"/>
    <property type="match status" value="1"/>
</dbReference>
<evidence type="ECO:0000256" key="3">
    <source>
        <dbReference type="ARBA" id="ARBA00022840"/>
    </source>
</evidence>
<proteinExistence type="predicted"/>
<sequence length="234" mass="25768">MNMEIAARIEGAGKEYKTGDTTIVALAPSTTEFRKGEVTLIVGPSGSGKTTLLSLLGCVIYPTMGNVWLGDTCVNRLSEAELAKIRLNEIGFVFQGFNLLAPLNALENVMQPLILKGESRKEAKRKSLSIINKFDMQSRMKNLPRNLSGGQQQRIAVARALVSNPQLILCDEPTASLDHKSAVLVMDMLKGLSRENRAVIIVTHDGRLKRYADRTIYVSEGKVSDTPFEEEFNN</sequence>
<dbReference type="GO" id="GO:0022857">
    <property type="term" value="F:transmembrane transporter activity"/>
    <property type="evidence" value="ECO:0007669"/>
    <property type="project" value="UniProtKB-ARBA"/>
</dbReference>
<dbReference type="InterPro" id="IPR003593">
    <property type="entry name" value="AAA+_ATPase"/>
</dbReference>
<reference evidence="5" key="1">
    <citation type="submission" date="2019-08" db="EMBL/GenBank/DDBJ databases">
        <authorList>
            <person name="Kucharzyk K."/>
            <person name="Murdoch R.W."/>
            <person name="Higgins S."/>
            <person name="Loffler F."/>
        </authorList>
    </citation>
    <scope>NUCLEOTIDE SEQUENCE</scope>
</reference>
<name>A0A645ERG2_9ZZZZ</name>
<dbReference type="InterPro" id="IPR003439">
    <property type="entry name" value="ABC_transporter-like_ATP-bd"/>
</dbReference>
<keyword evidence="2" id="KW-0547">Nucleotide-binding</keyword>
<dbReference type="GO" id="GO:0005524">
    <property type="term" value="F:ATP binding"/>
    <property type="evidence" value="ECO:0007669"/>
    <property type="project" value="UniProtKB-KW"/>
</dbReference>
<dbReference type="SMART" id="SM00382">
    <property type="entry name" value="AAA"/>
    <property type="match status" value="1"/>
</dbReference>
<dbReference type="PANTHER" id="PTHR24220:SF86">
    <property type="entry name" value="ABC TRANSPORTER ABCH.1"/>
    <property type="match status" value="1"/>
</dbReference>
<organism evidence="5">
    <name type="scientific">bioreactor metagenome</name>
    <dbReference type="NCBI Taxonomy" id="1076179"/>
    <lineage>
        <taxon>unclassified sequences</taxon>
        <taxon>metagenomes</taxon>
        <taxon>ecological metagenomes</taxon>
    </lineage>
</organism>
<comment type="caution">
    <text evidence="5">The sequence shown here is derived from an EMBL/GenBank/DDBJ whole genome shotgun (WGS) entry which is preliminary data.</text>
</comment>
<dbReference type="GO" id="GO:0098796">
    <property type="term" value="C:membrane protein complex"/>
    <property type="evidence" value="ECO:0007669"/>
    <property type="project" value="UniProtKB-ARBA"/>
</dbReference>
<accession>A0A645ERG2</accession>
<dbReference type="GO" id="GO:0016887">
    <property type="term" value="F:ATP hydrolysis activity"/>
    <property type="evidence" value="ECO:0007669"/>
    <property type="project" value="InterPro"/>
</dbReference>
<dbReference type="Pfam" id="PF00005">
    <property type="entry name" value="ABC_tran"/>
    <property type="match status" value="1"/>
</dbReference>
<keyword evidence="3 5" id="KW-0067">ATP-binding</keyword>
<dbReference type="Gene3D" id="3.40.50.300">
    <property type="entry name" value="P-loop containing nucleotide triphosphate hydrolases"/>
    <property type="match status" value="1"/>
</dbReference>
<keyword evidence="1" id="KW-0813">Transport</keyword>
<dbReference type="PROSITE" id="PS50893">
    <property type="entry name" value="ABC_TRANSPORTER_2"/>
    <property type="match status" value="1"/>
</dbReference>